<sequence>MGLWHHHVRVRVVRGPAFPATTWPQPRNLTLGTGAVEATRRWPGGQGGGLFPAAGDGLVRLLVLESGSAT</sequence>
<comment type="caution">
    <text evidence="1">The sequence shown here is derived from an EMBL/GenBank/DDBJ whole genome shotgun (WGS) entry which is preliminary data.</text>
</comment>
<organism evidence="1 2">
    <name type="scientific">Purpureocillium lilacinum</name>
    <name type="common">Paecilomyces lilacinus</name>
    <dbReference type="NCBI Taxonomy" id="33203"/>
    <lineage>
        <taxon>Eukaryota</taxon>
        <taxon>Fungi</taxon>
        <taxon>Dikarya</taxon>
        <taxon>Ascomycota</taxon>
        <taxon>Pezizomycotina</taxon>
        <taxon>Sordariomycetes</taxon>
        <taxon>Hypocreomycetidae</taxon>
        <taxon>Hypocreales</taxon>
        <taxon>Ophiocordycipitaceae</taxon>
        <taxon>Purpureocillium</taxon>
    </lineage>
</organism>
<name>A0A179GD84_PURLI</name>
<proteinExistence type="predicted"/>
<dbReference type="EMBL" id="LSBI01000016">
    <property type="protein sequence ID" value="OAQ75787.1"/>
    <property type="molecule type" value="Genomic_DNA"/>
</dbReference>
<evidence type="ECO:0000313" key="2">
    <source>
        <dbReference type="Proteomes" id="UP000078340"/>
    </source>
</evidence>
<accession>A0A179GD84</accession>
<evidence type="ECO:0000313" key="1">
    <source>
        <dbReference type="EMBL" id="OAQ75787.1"/>
    </source>
</evidence>
<protein>
    <submittedName>
        <fullName evidence="1">Uncharacterized protein</fullName>
    </submittedName>
</protein>
<gene>
    <name evidence="1" type="ORF">VFPFJ_10777</name>
</gene>
<reference evidence="1 2" key="1">
    <citation type="submission" date="2016-02" db="EMBL/GenBank/DDBJ databases">
        <title>Biosynthesis of antibiotic leucinostatins and their inhibition on Phytophthora in bio-control Purpureocillium lilacinum.</title>
        <authorList>
            <person name="Wang G."/>
            <person name="Liu Z."/>
            <person name="Lin R."/>
            <person name="Li E."/>
            <person name="Mao Z."/>
            <person name="Ling J."/>
            <person name="Yin W."/>
            <person name="Xie B."/>
        </authorList>
    </citation>
    <scope>NUCLEOTIDE SEQUENCE [LARGE SCALE GENOMIC DNA]</scope>
    <source>
        <strain evidence="1">PLFJ-1</strain>
    </source>
</reference>
<dbReference type="Proteomes" id="UP000078340">
    <property type="component" value="Unassembled WGS sequence"/>
</dbReference>
<dbReference type="AlphaFoldDB" id="A0A179GD84"/>